<name>A0A977N6B9_9VIRU</name>
<evidence type="ECO:0000313" key="1">
    <source>
        <dbReference type="EMBL" id="UXK95488.1"/>
    </source>
</evidence>
<sequence length="317" mass="37301">MSTFGSWMKLVDPIMNRVLAIIPHLKEIINIAFKPFNGSDILDDHDHKHLKNRIMFIDEKIHYGDEKPVRTFLLNHENRSNIIMSYSNRISQLEKSLVTEVIKPVIEHLSSENDSIFDHEANPFLIHFQKEMKHSLLLPEKEFFMSPIKKILIGNLEEGLKYLLDMHPKKFDARQSRSTYYQKLTLRGTRQEAYGSPFVQNSKILGLVGYSTYVWNLIGLREDLFLTQFYETNFRSTYMICFTRACGTFVNSSGNIRILEDIFDKLIVESGLLIRTIQSLSYFDDSLTDYFYPRMPLDNNLSRIKSREIENIDHWRE</sequence>
<reference evidence="1" key="2">
    <citation type="submission" date="2022-01" db="EMBL/GenBank/DDBJ databases">
        <authorList>
            <person name="Fox A."/>
            <person name="Gibbs A."/>
            <person name="Fowkes A."/>
            <person name="Pufal H."/>
            <person name="McGrieg S."/>
            <person name="Jones R.A.C."/>
            <person name="Boonham N."/>
            <person name="Adams I."/>
        </authorList>
    </citation>
    <scope>NUCLEOTIDE SEQUENCE</scope>
    <source>
        <strain evidence="1">WAC10145Vic</strain>
    </source>
</reference>
<proteinExistence type="predicted"/>
<protein>
    <submittedName>
        <fullName evidence="1">ORF5 protein</fullName>
    </submittedName>
</protein>
<organism evidence="1">
    <name type="scientific">Carrot ophiovirus 1</name>
    <dbReference type="NCBI Taxonomy" id="2976692"/>
    <lineage>
        <taxon>Viruses</taxon>
        <taxon>Riboviria</taxon>
        <taxon>Orthornavirae</taxon>
        <taxon>Negarnaviricota</taxon>
        <taxon>Haploviricotina</taxon>
        <taxon>Milneviricetes</taxon>
        <taxon>Naedrevirales</taxon>
        <taxon>Aspiviridae</taxon>
        <taxon>Ophiovirus</taxon>
    </lineage>
</organism>
<reference evidence="1" key="1">
    <citation type="journal article" date="2022" name="Plants (Basel)">
        <title>Enhanced Apiaceous Potyvirus Phylogeny, Novel Viruses, and New Country and Host Records from Sequencing Apiaceae Samples.</title>
        <authorList>
            <person name="Fox A."/>
            <person name="Gibbs A.J."/>
            <person name="Fowkes A.R."/>
            <person name="Pufal H."/>
            <person name="McGreig S."/>
            <person name="Jones R.A.C."/>
            <person name="Boonham N."/>
            <person name="Adams I.P."/>
        </authorList>
    </citation>
    <scope>NUCLEOTIDE SEQUENCE</scope>
    <source>
        <strain evidence="1">WAC10145Vic</strain>
    </source>
</reference>
<accession>A0A977N6B9</accession>
<dbReference type="EMBL" id="OM419181">
    <property type="protein sequence ID" value="UXK95488.1"/>
    <property type="molecule type" value="Genomic_RNA"/>
</dbReference>